<feature type="transmembrane region" description="Helical" evidence="6">
    <location>
        <begin position="21"/>
        <end position="39"/>
    </location>
</feature>
<evidence type="ECO:0000256" key="6">
    <source>
        <dbReference type="SAM" id="Phobius"/>
    </source>
</evidence>
<dbReference type="PIRSF" id="PIRSF006060">
    <property type="entry name" value="AA_transporter"/>
    <property type="match status" value="1"/>
</dbReference>
<feature type="transmembrane region" description="Helical" evidence="6">
    <location>
        <begin position="373"/>
        <end position="393"/>
    </location>
</feature>
<feature type="transmembrane region" description="Helical" evidence="6">
    <location>
        <begin position="211"/>
        <end position="235"/>
    </location>
</feature>
<dbReference type="InterPro" id="IPR050367">
    <property type="entry name" value="APC_superfamily"/>
</dbReference>
<dbReference type="InterPro" id="IPR002293">
    <property type="entry name" value="AA/rel_permease1"/>
</dbReference>
<evidence type="ECO:0000256" key="3">
    <source>
        <dbReference type="ARBA" id="ARBA00022692"/>
    </source>
</evidence>
<feature type="transmembrane region" description="Helical" evidence="6">
    <location>
        <begin position="414"/>
        <end position="437"/>
    </location>
</feature>
<evidence type="ECO:0000256" key="1">
    <source>
        <dbReference type="ARBA" id="ARBA00004651"/>
    </source>
</evidence>
<evidence type="ECO:0000256" key="4">
    <source>
        <dbReference type="ARBA" id="ARBA00022989"/>
    </source>
</evidence>
<feature type="transmembrane region" description="Helical" evidence="6">
    <location>
        <begin position="293"/>
        <end position="311"/>
    </location>
</feature>
<feature type="transmembrane region" description="Helical" evidence="6">
    <location>
        <begin position="51"/>
        <end position="73"/>
    </location>
</feature>
<keyword evidence="4 6" id="KW-1133">Transmembrane helix</keyword>
<gene>
    <name evidence="7" type="ORF">D0Z70_16720</name>
</gene>
<keyword evidence="5 6" id="KW-0472">Membrane</keyword>
<keyword evidence="3 6" id="KW-0812">Transmembrane</keyword>
<sequence length="475" mass="48908">MSDTGIPPEPALRRGVTGPGFFALAFGTIVGSAWMVLMGEWVTPAGPGGAVLAFLGMTLLMVPVAAAYAELVARVPRAGAEFVFVEKAFGPWPGFVTGWFLTLYFVGICAFEGLALSWFLENLVSAMAGWPPLYSFLGKSITALDLGIGLTGAVVMTLLNAAGAKVAVGFQKLVTFAFLGASALLVVIGFVQGDPANWQPLFEPAHGGSFAGGMFVMLGVAGMWLSGFQTAASAVEERAPGTSFHTVAKAMMLAVVVAAIFYSLIIIASASLIPWRDLTSGALPVAAAFDHALAGGVATKGILLVAMASLLKTWNAMHLSATRVILAQARAGFLPAGLAHVDAKSGAPRRAALLVGGWTCLGVLAGRGAISPIIAMGTICTTAIAAVALFALMRLRAIDRGETRPAFILPGGQGLLLPVAIGATIVTSAAIIAPFGMATGIPLEIWLMLGWLVLGIALVMGQRRWHPSPASLQAG</sequence>
<comment type="subcellular location">
    <subcellularLocation>
        <location evidence="1">Cell membrane</location>
        <topology evidence="1">Multi-pass membrane protein</topology>
    </subcellularLocation>
</comment>
<accession>A0A418YPG2</accession>
<keyword evidence="2" id="KW-1003">Cell membrane</keyword>
<dbReference type="GO" id="GO:0005886">
    <property type="term" value="C:plasma membrane"/>
    <property type="evidence" value="ECO:0007669"/>
    <property type="project" value="UniProtKB-SubCell"/>
</dbReference>
<dbReference type="Pfam" id="PF13520">
    <property type="entry name" value="AA_permease_2"/>
    <property type="match status" value="1"/>
</dbReference>
<evidence type="ECO:0000256" key="5">
    <source>
        <dbReference type="ARBA" id="ARBA00023136"/>
    </source>
</evidence>
<evidence type="ECO:0000313" key="7">
    <source>
        <dbReference type="EMBL" id="RJG53252.1"/>
    </source>
</evidence>
<protein>
    <submittedName>
        <fullName evidence="7">APC family permease</fullName>
    </submittedName>
</protein>
<dbReference type="PANTHER" id="PTHR42770:SF7">
    <property type="entry name" value="MEMBRANE PROTEIN"/>
    <property type="match status" value="1"/>
</dbReference>
<comment type="caution">
    <text evidence="7">The sequence shown here is derived from an EMBL/GenBank/DDBJ whole genome shotgun (WGS) entry which is preliminary data.</text>
</comment>
<feature type="transmembrane region" description="Helical" evidence="6">
    <location>
        <begin position="351"/>
        <end position="367"/>
    </location>
</feature>
<dbReference type="AlphaFoldDB" id="A0A418YPG2"/>
<feature type="transmembrane region" description="Helical" evidence="6">
    <location>
        <begin position="94"/>
        <end position="120"/>
    </location>
</feature>
<dbReference type="GO" id="GO:0022857">
    <property type="term" value="F:transmembrane transporter activity"/>
    <property type="evidence" value="ECO:0007669"/>
    <property type="project" value="InterPro"/>
</dbReference>
<dbReference type="Proteomes" id="UP000283469">
    <property type="component" value="Unassembled WGS sequence"/>
</dbReference>
<feature type="transmembrane region" description="Helical" evidence="6">
    <location>
        <begin position="247"/>
        <end position="273"/>
    </location>
</feature>
<dbReference type="EMBL" id="QVRA01000017">
    <property type="protein sequence ID" value="RJG53252.1"/>
    <property type="molecule type" value="Genomic_DNA"/>
</dbReference>
<evidence type="ECO:0000256" key="2">
    <source>
        <dbReference type="ARBA" id="ARBA00022475"/>
    </source>
</evidence>
<dbReference type="PANTHER" id="PTHR42770">
    <property type="entry name" value="AMINO ACID TRANSPORTER-RELATED"/>
    <property type="match status" value="1"/>
</dbReference>
<name>A0A418YPG2_9SPHN</name>
<reference evidence="7 8" key="1">
    <citation type="submission" date="2018-08" db="EMBL/GenBank/DDBJ databases">
        <title>Sphingobium sp. EO9.</title>
        <authorList>
            <person name="Park Y."/>
            <person name="Kim K.H."/>
            <person name="Jeon C.O."/>
        </authorList>
    </citation>
    <scope>NUCLEOTIDE SEQUENCE [LARGE SCALE GENOMIC DNA]</scope>
    <source>
        <strain evidence="7 8">EO9</strain>
    </source>
</reference>
<dbReference type="RefSeq" id="WP_119748426.1">
    <property type="nucleotide sequence ID" value="NZ_QVRA01000017.1"/>
</dbReference>
<feature type="transmembrane region" description="Helical" evidence="6">
    <location>
        <begin position="140"/>
        <end position="161"/>
    </location>
</feature>
<dbReference type="Gene3D" id="1.20.1740.10">
    <property type="entry name" value="Amino acid/polyamine transporter I"/>
    <property type="match status" value="1"/>
</dbReference>
<feature type="transmembrane region" description="Helical" evidence="6">
    <location>
        <begin position="443"/>
        <end position="461"/>
    </location>
</feature>
<evidence type="ECO:0000313" key="8">
    <source>
        <dbReference type="Proteomes" id="UP000283469"/>
    </source>
</evidence>
<keyword evidence="8" id="KW-1185">Reference proteome</keyword>
<feature type="transmembrane region" description="Helical" evidence="6">
    <location>
        <begin position="173"/>
        <end position="191"/>
    </location>
</feature>
<proteinExistence type="predicted"/>
<dbReference type="OrthoDB" id="7065842at2"/>
<organism evidence="7 8">
    <name type="scientific">Sphingobium terrigena</name>
    <dbReference type="NCBI Taxonomy" id="2304063"/>
    <lineage>
        <taxon>Bacteria</taxon>
        <taxon>Pseudomonadati</taxon>
        <taxon>Pseudomonadota</taxon>
        <taxon>Alphaproteobacteria</taxon>
        <taxon>Sphingomonadales</taxon>
        <taxon>Sphingomonadaceae</taxon>
        <taxon>Sphingobium</taxon>
    </lineage>
</organism>